<evidence type="ECO:0000256" key="2">
    <source>
        <dbReference type="ARBA" id="ARBA00022729"/>
    </source>
</evidence>
<dbReference type="Gene3D" id="1.50.10.20">
    <property type="match status" value="1"/>
</dbReference>
<evidence type="ECO:0000259" key="6">
    <source>
        <dbReference type="SMART" id="SM01360"/>
    </source>
</evidence>
<feature type="domain" description="Alpha-2-macroglobulin" evidence="6">
    <location>
        <begin position="1266"/>
        <end position="1356"/>
    </location>
</feature>
<dbReference type="InterPro" id="IPR002890">
    <property type="entry name" value="MG2"/>
</dbReference>
<dbReference type="SMART" id="SM01359">
    <property type="entry name" value="A2M_N_2"/>
    <property type="match status" value="1"/>
</dbReference>
<dbReference type="Pfam" id="PF13205">
    <property type="entry name" value="Big_5"/>
    <property type="match status" value="3"/>
</dbReference>
<dbReference type="InterPro" id="IPR032812">
    <property type="entry name" value="SbsA_Ig"/>
</dbReference>
<dbReference type="Pfam" id="PF17962">
    <property type="entry name" value="bMG6"/>
    <property type="match status" value="1"/>
</dbReference>
<dbReference type="Pfam" id="PF01835">
    <property type="entry name" value="MG2"/>
    <property type="match status" value="1"/>
</dbReference>
<dbReference type="PANTHER" id="PTHR40094">
    <property type="entry name" value="ALPHA-2-MACROGLOBULIN HOMOLOG"/>
    <property type="match status" value="1"/>
</dbReference>
<dbReference type="SUPFAM" id="SSF48239">
    <property type="entry name" value="Terpenoid cyclases/Protein prenyltransferases"/>
    <property type="match status" value="1"/>
</dbReference>
<dbReference type="PROSITE" id="PS51257">
    <property type="entry name" value="PROKAR_LIPOPROTEIN"/>
    <property type="match status" value="1"/>
</dbReference>
<keyword evidence="4" id="KW-0472">Membrane</keyword>
<evidence type="ECO:0000313" key="7">
    <source>
        <dbReference type="EMBL" id="HGS88540.1"/>
    </source>
</evidence>
<dbReference type="InterPro" id="IPR041246">
    <property type="entry name" value="Bact_MG10"/>
</dbReference>
<dbReference type="InterPro" id="IPR008964">
    <property type="entry name" value="Invasin/intimin_cell_adhesion"/>
</dbReference>
<dbReference type="InterPro" id="IPR011625">
    <property type="entry name" value="A2M_N_BRD"/>
</dbReference>
<dbReference type="EMBL" id="DSXR01000128">
    <property type="protein sequence ID" value="HGS88540.1"/>
    <property type="molecule type" value="Genomic_DNA"/>
</dbReference>
<evidence type="ECO:0000256" key="3">
    <source>
        <dbReference type="SAM" id="MobiDB-lite"/>
    </source>
</evidence>
<accession>A0A7C4L1G6</accession>
<sequence length="1973" mass="217559">MRNDAQPTFVRVVISLFVLFTVVSLSCNLPFGGNRERPLTTTPVEQPTSLPRPEEELPPTVLEVQPEPGSILTSRDGILLTFDQPMDRSSVEGALTVQPVTAGRFEWLDDSSVRFVPDQPLPLSTPVTFTVQTTAKDRSGKNLARSFSFQFRTAESVRVTERIPQPDVQEVDPTTVVAVTFNRPIVELGEVGSALPAAFTLQPAAEGEGRWLNTSTYVFTPRPALEGGKTYRVEMNTELTGVDGTPLTDAEALNWQFSTVKPALVGFEPDLDGAQPLDVSIRLTFNQPMDRRSVEQGLRLRGQDGSPVGVVYEWAERDTVVTLQPQGLLERNREYVIEMDRVESLGGVAIDETLRQSFQTVGQFQVVSTKPAAGEELEIYDDFASLLVEFSAPLARGQNLKERVILEPKISNDYMYSDEQAGFLYLSGFFKSGQTYRLTLKAELQDRWGQALGRDYTLTFKAGSQLPSLRIPILSAYSTLYYALPGDQYLPAYATNLEVLNILRARMTLMDVIRAVERTPSVDSFAVEENWQVNLNLPQNVSQGIEIPFKGDNGGLETGLYAFRISSPQFTQTYQTVNLLMVVSPIQVTLKESQQEVVVWAVNILNRQPVSGREVTVYQGGSGLVLGKARTDDQGIARISLTESNLYRTLVVTVGNEGDPDFSLATSEWNAGIYPWNFGISSNFDQPKIKTYGYTDRPIYQPGQTVHYRYIVRQWNDARYPISDLKEITVNFYGAYSPEQGNPLLEKQKLILSPYGTAHGQVQLPADAPTGIYTLQIEDQPDSVIEFQVAAYRKPELDLQVSFSKPAYRIGEDIRAEVEANYFFGAPAAGVNVSWSLYARNAEADLPGGYISGMLDTFWLDPEWWMRMELPLGDYLLGGSGVTGADGRFPLTFSSQTLSSLLEENRQKILTLEVTMTDESGFPVSQRVQTVLHPSAIVIGIRPESWVQPAGSPFVFSVLTVNWQNQPVGGRTLSASFDRIEWVQEWSEVETGAVSYREVVTPVSGADLRTGNNGLATLEFTPQEVGMYRLEVRGEGAVSQVLVWVGGSGSAPWPRLPNQQIRVEADRKEYAVGDTARVFIPNPFKNAAMAWISIERRGVITFQVLSLAEGGQTVNLPVEEKFAPNVYVSVTILGVNESGRPDFRQGYLELKVKPEAFQLDVRLIAPANRFEPRQTVGLDLLVKDQRGNPLQGEFSVAVVDKAIFALSNPNAADIVTAFYGEQPLGVFTSLSLAAYIGRIPLLPRGLGGGGGGDALQFSLRSDFQDTAFWAGAVETDSSGYARIEFALPDNLTTWVVMVRGLTRDARVGEASREIVVSKDLLIRPVLPRFVVAGDRLEIGAVVQNNTDRQLDVTIRLQSSGLALEDPALERQALQLAANSRQRVNWWVKVEDVSSASLIFAVEGGGLQDAVMISGEDLPIRRYTTPQSFMTAGILEQAGEVLEVVSLPRSFTPSNGNLGVELSPNLAGSVLAGLDGMEDYPDDFVEVILSRLLANLSLYQLSREVNFATPDLNERLQQNIRRDLDRLIGKHQTDGGWSWLAGEPSDFFLSAYGLWILDQASAAGFVVEPFHIMDANRFVTASLYTPEMVQETSKLDQLAFAYFVLNQNGRQNQVPPELVRLRTRLNPWGQAFLAMALNAGGDSQSAETILADLQGAAIRSASGTYWRQAEDSLYRFANTYASTAMVLMALLEIDPASPLVGDAVRYLTLQRGGHGWVNSFGSGWVLAALSRAVRATGELQGNYSFSAVLNGAVIASGQASGAQTFNPVRGSVSVAQLPSNRNALRIQRGAGSGRLYYRAVLEVGQPVETVQPMDGGIVLSREYYLEGADCGVDTCLPVTSVNRSMSNPVVQVRLSVTVPQDLTYLVVEDYIPAGAEIVNTTLQTTRQGSEVEQMMFVNQDRFSRGWGWWYFHEPRIFADHIRWVGAYVPAGTYVLTYRFIPLQAGEFRVLPARAYAYYFPDVQGRTGGTVFKIE</sequence>
<dbReference type="InterPro" id="IPR051802">
    <property type="entry name" value="YfhM-like"/>
</dbReference>
<evidence type="ECO:0008006" key="8">
    <source>
        <dbReference type="Google" id="ProtNLM"/>
    </source>
</evidence>
<dbReference type="Pfam" id="PF07703">
    <property type="entry name" value="A2M_BRD"/>
    <property type="match status" value="1"/>
</dbReference>
<dbReference type="InterPro" id="IPR008930">
    <property type="entry name" value="Terpenoid_cyclase/PrenylTrfase"/>
</dbReference>
<dbReference type="Pfam" id="PF17973">
    <property type="entry name" value="bMG10"/>
    <property type="match status" value="1"/>
</dbReference>
<name>A0A7C4L1G6_9CHLR</name>
<evidence type="ECO:0000256" key="1">
    <source>
        <dbReference type="ARBA" id="ARBA00010556"/>
    </source>
</evidence>
<proteinExistence type="inferred from homology"/>
<comment type="similarity">
    <text evidence="1">Belongs to the protease inhibitor I39 (alpha-2-macroglobulin) family. Bacterial alpha-2-macroglobulin subfamily.</text>
</comment>
<dbReference type="InterPro" id="IPR021868">
    <property type="entry name" value="Alpha_2_Macroglob_MG3"/>
</dbReference>
<dbReference type="InterPro" id="IPR001599">
    <property type="entry name" value="Macroglobln_a2"/>
</dbReference>
<evidence type="ECO:0000256" key="4">
    <source>
        <dbReference type="SAM" id="Phobius"/>
    </source>
</evidence>
<evidence type="ECO:0000259" key="5">
    <source>
        <dbReference type="SMART" id="SM01359"/>
    </source>
</evidence>
<dbReference type="GO" id="GO:0004866">
    <property type="term" value="F:endopeptidase inhibitor activity"/>
    <property type="evidence" value="ECO:0007669"/>
    <property type="project" value="InterPro"/>
</dbReference>
<dbReference type="Gene3D" id="2.60.40.3710">
    <property type="match status" value="3"/>
</dbReference>
<keyword evidence="2" id="KW-0732">Signal</keyword>
<dbReference type="Pfam" id="PF00207">
    <property type="entry name" value="A2M"/>
    <property type="match status" value="1"/>
</dbReference>
<keyword evidence="4" id="KW-0812">Transmembrane</keyword>
<reference evidence="7" key="1">
    <citation type="journal article" date="2020" name="mSystems">
        <title>Genome- and Community-Level Interaction Insights into Carbon Utilization and Element Cycling Functions of Hydrothermarchaeota in Hydrothermal Sediment.</title>
        <authorList>
            <person name="Zhou Z."/>
            <person name="Liu Y."/>
            <person name="Xu W."/>
            <person name="Pan J."/>
            <person name="Luo Z.H."/>
            <person name="Li M."/>
        </authorList>
    </citation>
    <scope>NUCLEOTIDE SEQUENCE [LARGE SCALE GENOMIC DNA]</scope>
    <source>
        <strain evidence="7">SpSt-556</strain>
    </source>
</reference>
<protein>
    <recommendedName>
        <fullName evidence="8">Alpha-2-macroglobulin</fullName>
    </recommendedName>
</protein>
<dbReference type="Pfam" id="PF11974">
    <property type="entry name" value="bMG3"/>
    <property type="match status" value="1"/>
</dbReference>
<keyword evidence="4" id="KW-1133">Transmembrane helix</keyword>
<comment type="caution">
    <text evidence="7">The sequence shown here is derived from an EMBL/GenBank/DDBJ whole genome shotgun (WGS) entry which is preliminary data.</text>
</comment>
<feature type="region of interest" description="Disordered" evidence="3">
    <location>
        <begin position="34"/>
        <end position="58"/>
    </location>
</feature>
<dbReference type="PANTHER" id="PTHR40094:SF1">
    <property type="entry name" value="UBIQUITIN DOMAIN-CONTAINING PROTEIN"/>
    <property type="match status" value="1"/>
</dbReference>
<gene>
    <name evidence="7" type="ORF">ENT17_13135</name>
</gene>
<dbReference type="InterPro" id="IPR041462">
    <property type="entry name" value="Bact_A2M_MG6"/>
</dbReference>
<dbReference type="SMART" id="SM01360">
    <property type="entry name" value="A2M"/>
    <property type="match status" value="1"/>
</dbReference>
<dbReference type="Gene3D" id="2.60.40.1930">
    <property type="match status" value="1"/>
</dbReference>
<organism evidence="7">
    <name type="scientific">Bellilinea caldifistulae</name>
    <dbReference type="NCBI Taxonomy" id="360411"/>
    <lineage>
        <taxon>Bacteria</taxon>
        <taxon>Bacillati</taxon>
        <taxon>Chloroflexota</taxon>
        <taxon>Anaerolineae</taxon>
        <taxon>Anaerolineales</taxon>
        <taxon>Anaerolineaceae</taxon>
        <taxon>Bellilinea</taxon>
    </lineage>
</organism>
<feature type="transmembrane region" description="Helical" evidence="4">
    <location>
        <begin position="12"/>
        <end position="31"/>
    </location>
</feature>
<feature type="domain" description="Alpha-2-macroglobulin bait region" evidence="5">
    <location>
        <begin position="1061"/>
        <end position="1206"/>
    </location>
</feature>
<dbReference type="SUPFAM" id="SSF49373">
    <property type="entry name" value="Invasin/intimin cell-adhesion fragments"/>
    <property type="match status" value="1"/>
</dbReference>